<feature type="region of interest" description="Disordered" evidence="1">
    <location>
        <begin position="1040"/>
        <end position="1121"/>
    </location>
</feature>
<feature type="compositionally biased region" description="Polar residues" evidence="1">
    <location>
        <begin position="1086"/>
        <end position="1118"/>
    </location>
</feature>
<feature type="compositionally biased region" description="Low complexity" evidence="1">
    <location>
        <begin position="1070"/>
        <end position="1085"/>
    </location>
</feature>
<proteinExistence type="predicted"/>
<feature type="region of interest" description="Disordered" evidence="1">
    <location>
        <begin position="517"/>
        <end position="602"/>
    </location>
</feature>
<dbReference type="Proteomes" id="UP001150217">
    <property type="component" value="Unassembled WGS sequence"/>
</dbReference>
<feature type="compositionally biased region" description="Polar residues" evidence="1">
    <location>
        <begin position="1343"/>
        <end position="1362"/>
    </location>
</feature>
<feature type="compositionally biased region" description="Pro residues" evidence="1">
    <location>
        <begin position="953"/>
        <end position="967"/>
    </location>
</feature>
<sequence length="1489" mass="161554">MGNPASPNLSGFQFQSIGKSQSDNQISLLKRLSSVKTSGSNEHDDQGYSTQTNDMDISEGSTFVPTAAEVDTSSVAISSVPSRRTLYQTLGNNEQVTVPVQSGPKVDIFGQRFPFVLPSSRPLDSMNSTTVSQSVVGTSPGNIAADGVVSLPSSPIPISKPSSDLPSIPIQSTISRTSSCASNSSQIGLTYPMTTQQSPQQPRSPFVVKSELTRALVRVPSKDHSNFSSLTEGDSSSPPVSTPTSFSPSFAALNEIHSHLLLTFHDVSSKSSETIAQASAKLASAFECASRAQNLAQESFKLTQTASSTLVDSLKAGKDSHETADKAISLVEESMKILAAYETKHAKGVAEMKEATEKVGGWIDEEQQRWRLTKEAKAKAEKELQAREKKAKEVREAEERERETQEKKEEQKKEKSAKEAQERENKKKRGPVARLFNLPNDVSHVILSGPSSITAPDLPTSHAPATLVDATDSLSMDSSFNFRIDASTSALDSLDSLDKADAWIEKLKTIEITARRAREEKEMQMERVMNDKSRQEEGYKRAEETRQRQAAEHERQRLKADQEDRRRKEEDERLQKQIAAAEEARCNASQEEKQRREATNVAAEKSLLEAQLRKKAIEEREQKLRLKLEQEQEQAQAWKQAAIDEQQRRREALQQSQAGRKLGSQRATPVGNIGSPIVPIIPSIPSVVSPTPVTSTRPSNPSALPKSSVPSKPQLSSSIPTTPNVIANQTVPKLTKKQRQRARKAETLALAQQQPLSGNVPLGPPESSSLIASKVTLPTASGVRQNPMMTMSSNPDHQTSVSNHPHLSRNNISLGLMNGSASRSSNSPILHTNSTDTGNILFQSSAPKSPEVRAANMRFVVEGAGAGSRQPVAMDNFTSSASNANWRERKLAIRKSKPEYDIPIFKDEDDDGNSMECLRSPAKTTIPVVSHPTPDLSTPLLEAASNTQVSPPAGEPHNPPVVGPPSIPSASLPLPAPRAASGPETFFDAEGPNRVGHQSRNSSEDISGDASGAGLGNTPIAPNVAKTMLTSAKSVISVPSLLEQPPNNPTLTSKGAPVPLREPTSPAPPIADASRRPPSAASNSRTQPTSRATPNTSMRPSPATALSESQNQPVSRSSPRAVASPLFQVRAPIRPLSPIAPNDGGWANVRIPDPASDYSAREGRRGHNHYSPSPNSIGSGRHMSLEGSPYIPRSPPSAIGSPFSYGEQTQRDRRVPSDPDQRERSPSRPNRRGNSTSLGYGLDSGRPSNSNGQDIRRGGGRGRTNTPPTRATLKSRSRSPPVTHTGRKRSRVDDDMRDTPPFKQDHYNHQAESISRNGYKNSRRTSYPDSENPVEAYNERLSPPNSSPTYNDIPTSLESRLSNGYDASGGTSEGFYSSSYDRNDWVLDNRRLSPPFHHQSQPPDLPNKRQKLLDPGSADKAPLLSRLSVQHQLVSDTSSSYKGVVRGYGRGRGRGRGRGGTSYNSHSHLGPGQRHQQPAKDSLMDRLSY</sequence>
<feature type="compositionally biased region" description="Polar residues" evidence="1">
    <location>
        <begin position="1310"/>
        <end position="1329"/>
    </location>
</feature>
<accession>A0ABQ8VTY4</accession>
<feature type="region of interest" description="Disordered" evidence="1">
    <location>
        <begin position="629"/>
        <end position="724"/>
    </location>
</feature>
<evidence type="ECO:0000256" key="1">
    <source>
        <dbReference type="SAM" id="MobiDB-lite"/>
    </source>
</evidence>
<feature type="compositionally biased region" description="Low complexity" evidence="1">
    <location>
        <begin position="968"/>
        <end position="983"/>
    </location>
</feature>
<organism evidence="2 3">
    <name type="scientific">Lentinula lateritia</name>
    <dbReference type="NCBI Taxonomy" id="40482"/>
    <lineage>
        <taxon>Eukaryota</taxon>
        <taxon>Fungi</taxon>
        <taxon>Dikarya</taxon>
        <taxon>Basidiomycota</taxon>
        <taxon>Agaricomycotina</taxon>
        <taxon>Agaricomycetes</taxon>
        <taxon>Agaricomycetidae</taxon>
        <taxon>Agaricales</taxon>
        <taxon>Marasmiineae</taxon>
        <taxon>Omphalotaceae</taxon>
        <taxon>Lentinula</taxon>
    </lineage>
</organism>
<feature type="region of interest" description="Disordered" evidence="1">
    <location>
        <begin position="382"/>
        <end position="435"/>
    </location>
</feature>
<feature type="compositionally biased region" description="Basic and acidic residues" evidence="1">
    <location>
        <begin position="382"/>
        <end position="425"/>
    </location>
</feature>
<feature type="compositionally biased region" description="Polar residues" evidence="1">
    <location>
        <begin position="1264"/>
        <end position="1282"/>
    </location>
</feature>
<feature type="compositionally biased region" description="Low complexity" evidence="1">
    <location>
        <begin position="669"/>
        <end position="718"/>
    </location>
</feature>
<feature type="region of interest" description="Disordered" evidence="1">
    <location>
        <begin position="1391"/>
        <end position="1419"/>
    </location>
</feature>
<evidence type="ECO:0008006" key="4">
    <source>
        <dbReference type="Google" id="ProtNLM"/>
    </source>
</evidence>
<keyword evidence="3" id="KW-1185">Reference proteome</keyword>
<feature type="region of interest" description="Disordered" evidence="1">
    <location>
        <begin position="1157"/>
        <end position="1373"/>
    </location>
</feature>
<feature type="region of interest" description="Disordered" evidence="1">
    <location>
        <begin position="945"/>
        <end position="1018"/>
    </location>
</feature>
<evidence type="ECO:0000313" key="2">
    <source>
        <dbReference type="EMBL" id="KAJ4499847.1"/>
    </source>
</evidence>
<comment type="caution">
    <text evidence="2">The sequence shown here is derived from an EMBL/GenBank/DDBJ whole genome shotgun (WGS) entry which is preliminary data.</text>
</comment>
<protein>
    <recommendedName>
        <fullName evidence="4">PH domain-containing protein</fullName>
    </recommendedName>
</protein>
<feature type="region of interest" description="Disordered" evidence="1">
    <location>
        <begin position="28"/>
        <end position="59"/>
    </location>
</feature>
<name>A0ABQ8VTY4_9AGAR</name>
<feature type="compositionally biased region" description="Polar residues" evidence="1">
    <location>
        <begin position="47"/>
        <end position="59"/>
    </location>
</feature>
<dbReference type="EMBL" id="JANVFT010000009">
    <property type="protein sequence ID" value="KAJ4499847.1"/>
    <property type="molecule type" value="Genomic_DNA"/>
</dbReference>
<feature type="compositionally biased region" description="Low complexity" evidence="1">
    <location>
        <begin position="235"/>
        <end position="244"/>
    </location>
</feature>
<feature type="compositionally biased region" description="Basic and acidic residues" evidence="1">
    <location>
        <begin position="1291"/>
        <end position="1309"/>
    </location>
</feature>
<evidence type="ECO:0000313" key="3">
    <source>
        <dbReference type="Proteomes" id="UP001150217"/>
    </source>
</evidence>
<feature type="region of interest" description="Disordered" evidence="1">
    <location>
        <begin position="1433"/>
        <end position="1489"/>
    </location>
</feature>
<feature type="compositionally biased region" description="Polar residues" evidence="1">
    <location>
        <begin position="996"/>
        <end position="1005"/>
    </location>
</feature>
<reference evidence="2" key="1">
    <citation type="submission" date="2022-08" db="EMBL/GenBank/DDBJ databases">
        <title>A Global Phylogenomic Analysis of the Shiitake Genus Lentinula.</title>
        <authorList>
            <consortium name="DOE Joint Genome Institute"/>
            <person name="Sierra-Patev S."/>
            <person name="Min B."/>
            <person name="Naranjo-Ortiz M."/>
            <person name="Looney B."/>
            <person name="Konkel Z."/>
            <person name="Slot J.C."/>
            <person name="Sakamoto Y."/>
            <person name="Steenwyk J.L."/>
            <person name="Rokas A."/>
            <person name="Carro J."/>
            <person name="Camarero S."/>
            <person name="Ferreira P."/>
            <person name="Molpeceres G."/>
            <person name="Ruiz-Duenas F.J."/>
            <person name="Serrano A."/>
            <person name="Henrissat B."/>
            <person name="Drula E."/>
            <person name="Hughes K.W."/>
            <person name="Mata J.L."/>
            <person name="Ishikawa N.K."/>
            <person name="Vargas-Isla R."/>
            <person name="Ushijima S."/>
            <person name="Smith C.A."/>
            <person name="Ahrendt S."/>
            <person name="Andreopoulos W."/>
            <person name="He G."/>
            <person name="Labutti K."/>
            <person name="Lipzen A."/>
            <person name="Ng V."/>
            <person name="Riley R."/>
            <person name="Sandor L."/>
            <person name="Barry K."/>
            <person name="Martinez A.T."/>
            <person name="Xiao Y."/>
            <person name="Gibbons J.G."/>
            <person name="Terashima K."/>
            <person name="Grigoriev I.V."/>
            <person name="Hibbett D.S."/>
        </authorList>
    </citation>
    <scope>NUCLEOTIDE SEQUENCE</scope>
    <source>
        <strain evidence="2">RHP3577 ss4</strain>
    </source>
</reference>
<gene>
    <name evidence="2" type="ORF">C8R41DRAFT_813977</name>
</gene>
<feature type="compositionally biased region" description="Basic and acidic residues" evidence="1">
    <location>
        <begin position="517"/>
        <end position="575"/>
    </location>
</feature>
<feature type="compositionally biased region" description="Basic and acidic residues" evidence="1">
    <location>
        <begin position="582"/>
        <end position="598"/>
    </location>
</feature>
<feature type="compositionally biased region" description="Basic and acidic residues" evidence="1">
    <location>
        <begin position="1209"/>
        <end position="1226"/>
    </location>
</feature>
<feature type="region of interest" description="Disordered" evidence="1">
    <location>
        <begin position="223"/>
        <end position="244"/>
    </location>
</feature>